<dbReference type="EMBL" id="CP040736">
    <property type="protein sequence ID" value="QCX25026.1"/>
    <property type="molecule type" value="Genomic_DNA"/>
</dbReference>
<gene>
    <name evidence="2" type="ORF">FG051_07830</name>
</gene>
<reference evidence="2 3" key="1">
    <citation type="submission" date="2019-05" db="EMBL/GenBank/DDBJ databases">
        <title>Genome Sequence of Lactobacillus futsaii Y97, a Potential Probiotic Strain Isolated from the Futsai of Taiwan.</title>
        <authorList>
            <person name="Du X."/>
        </authorList>
    </citation>
    <scope>NUCLEOTIDE SEQUENCE [LARGE SCALE GENOMIC DNA]</scope>
    <source>
        <strain evidence="2 3">Y97</strain>
    </source>
</reference>
<keyword evidence="1" id="KW-1133">Transmembrane helix</keyword>
<dbReference type="AlphaFoldDB" id="A0A5B7SYQ7"/>
<feature type="transmembrane region" description="Helical" evidence="1">
    <location>
        <begin position="70"/>
        <end position="89"/>
    </location>
</feature>
<accession>A0A5B7SYQ7</accession>
<dbReference type="Proteomes" id="UP000310673">
    <property type="component" value="Chromosome"/>
</dbReference>
<organism evidence="2 3">
    <name type="scientific">Companilactobacillus futsaii</name>
    <dbReference type="NCBI Taxonomy" id="938155"/>
    <lineage>
        <taxon>Bacteria</taxon>
        <taxon>Bacillati</taxon>
        <taxon>Bacillota</taxon>
        <taxon>Bacilli</taxon>
        <taxon>Lactobacillales</taxon>
        <taxon>Lactobacillaceae</taxon>
        <taxon>Companilactobacillus</taxon>
    </lineage>
</organism>
<evidence type="ECO:0000256" key="1">
    <source>
        <dbReference type="SAM" id="Phobius"/>
    </source>
</evidence>
<feature type="transmembrane region" description="Helical" evidence="1">
    <location>
        <begin position="41"/>
        <end position="58"/>
    </location>
</feature>
<keyword evidence="1" id="KW-0812">Transmembrane</keyword>
<proteinExistence type="predicted"/>
<dbReference type="KEGG" id="lft:FG051_07830"/>
<dbReference type="RefSeq" id="WP_057812128.1">
    <property type="nucleotide sequence ID" value="NZ_CP040736.1"/>
</dbReference>
<name>A0A5B7SYQ7_9LACO</name>
<protein>
    <submittedName>
        <fullName evidence="2">Uncharacterized protein</fullName>
    </submittedName>
</protein>
<evidence type="ECO:0000313" key="2">
    <source>
        <dbReference type="EMBL" id="QCX25026.1"/>
    </source>
</evidence>
<feature type="transmembrane region" description="Helical" evidence="1">
    <location>
        <begin position="95"/>
        <end position="115"/>
    </location>
</feature>
<keyword evidence="1" id="KW-0472">Membrane</keyword>
<sequence length="121" mass="13115">MKTTKLVVGILQIVLSLFILLQSFAVGVGNAIDKSKDVGGSAGFVVAILFIVSGIIYIATRKSEKLGGDIAGLVLMIISWLFAISNAHVYSDLQIWGWVSFVIGVGFFVWHFIALRKQATK</sequence>
<evidence type="ECO:0000313" key="3">
    <source>
        <dbReference type="Proteomes" id="UP000310673"/>
    </source>
</evidence>